<feature type="domain" description="FAD-binding FR-type" evidence="13">
    <location>
        <begin position="91"/>
        <end position="194"/>
    </location>
</feature>
<dbReference type="InterPro" id="IPR039261">
    <property type="entry name" value="FNR_nucleotide-bd"/>
</dbReference>
<dbReference type="SMART" id="SM00100">
    <property type="entry name" value="cNMP"/>
    <property type="match status" value="1"/>
</dbReference>
<comment type="cofactor">
    <cofactor evidence="1">
        <name>FAD</name>
        <dbReference type="ChEBI" id="CHEBI:57692"/>
    </cofactor>
</comment>
<dbReference type="InterPro" id="IPR014710">
    <property type="entry name" value="RmlC-like_jellyroll"/>
</dbReference>
<organism evidence="14 15">
    <name type="scientific">Candidatus Nitrohelix vancouverensis</name>
    <dbReference type="NCBI Taxonomy" id="2705534"/>
    <lineage>
        <taxon>Bacteria</taxon>
        <taxon>Pseudomonadati</taxon>
        <taxon>Nitrospinota/Tectimicrobiota group</taxon>
        <taxon>Nitrospinota</taxon>
        <taxon>Nitrospinia</taxon>
        <taxon>Nitrospinales</taxon>
        <taxon>Nitrospinaceae</taxon>
        <taxon>Candidatus Nitrohelix</taxon>
    </lineage>
</organism>
<dbReference type="AlphaFoldDB" id="A0A7T0C115"/>
<dbReference type="Proteomes" id="UP000594464">
    <property type="component" value="Chromosome"/>
</dbReference>
<keyword evidence="6" id="KW-0560">Oxidoreductase</keyword>
<dbReference type="EMBL" id="CP048620">
    <property type="protein sequence ID" value="QPJ64568.1"/>
    <property type="molecule type" value="Genomic_DNA"/>
</dbReference>
<dbReference type="Gene3D" id="3.30.70.20">
    <property type="match status" value="2"/>
</dbReference>
<evidence type="ECO:0000256" key="5">
    <source>
        <dbReference type="ARBA" id="ARBA00022827"/>
    </source>
</evidence>
<dbReference type="PRINTS" id="PR00410">
    <property type="entry name" value="PHEHYDRXLASE"/>
</dbReference>
<evidence type="ECO:0000259" key="13">
    <source>
        <dbReference type="PROSITE" id="PS51384"/>
    </source>
</evidence>
<dbReference type="GO" id="GO:0051537">
    <property type="term" value="F:2 iron, 2 sulfur cluster binding"/>
    <property type="evidence" value="ECO:0007669"/>
    <property type="project" value="UniProtKB-KW"/>
</dbReference>
<dbReference type="InterPro" id="IPR000595">
    <property type="entry name" value="cNMP-bd_dom"/>
</dbReference>
<dbReference type="InterPro" id="IPR001709">
    <property type="entry name" value="Flavoprot_Pyr_Nucl_cyt_Rdtase"/>
</dbReference>
<feature type="domain" description="4Fe-4S ferredoxin-type" evidence="12">
    <location>
        <begin position="774"/>
        <end position="803"/>
    </location>
</feature>
<dbReference type="CDD" id="cd00038">
    <property type="entry name" value="CAP_ED"/>
    <property type="match status" value="2"/>
</dbReference>
<dbReference type="InterPro" id="IPR012675">
    <property type="entry name" value="Beta-grasp_dom_sf"/>
</dbReference>
<dbReference type="InterPro" id="IPR008333">
    <property type="entry name" value="Cbr1-like_FAD-bd_dom"/>
</dbReference>
<keyword evidence="3" id="KW-0001">2Fe-2S</keyword>
<evidence type="ECO:0000259" key="10">
    <source>
        <dbReference type="PROSITE" id="PS50042"/>
    </source>
</evidence>
<evidence type="ECO:0000313" key="14">
    <source>
        <dbReference type="EMBL" id="QPJ64568.1"/>
    </source>
</evidence>
<dbReference type="SUPFAM" id="SSF54292">
    <property type="entry name" value="2Fe-2S ferredoxin-like"/>
    <property type="match status" value="1"/>
</dbReference>
<proteinExistence type="inferred from homology"/>
<dbReference type="InterPro" id="IPR006058">
    <property type="entry name" value="2Fe2S_fd_BS"/>
</dbReference>
<dbReference type="PROSITE" id="PS00197">
    <property type="entry name" value="2FE2S_FER_1"/>
    <property type="match status" value="1"/>
</dbReference>
<keyword evidence="8" id="KW-0411">Iron-sulfur</keyword>
<dbReference type="Pfam" id="PF00111">
    <property type="entry name" value="Fer2"/>
    <property type="match status" value="1"/>
</dbReference>
<dbReference type="KEGG" id="nva:G3M78_03825"/>
<evidence type="ECO:0000256" key="4">
    <source>
        <dbReference type="ARBA" id="ARBA00022723"/>
    </source>
</evidence>
<evidence type="ECO:0000259" key="12">
    <source>
        <dbReference type="PROSITE" id="PS51379"/>
    </source>
</evidence>
<feature type="domain" description="2Fe-2S ferredoxin-type" evidence="11">
    <location>
        <begin position="3"/>
        <end position="91"/>
    </location>
</feature>
<dbReference type="InterPro" id="IPR017927">
    <property type="entry name" value="FAD-bd_FR_type"/>
</dbReference>
<protein>
    <submittedName>
        <fullName evidence="14">Cyclic nucleotide-binding domain-containing protein</fullName>
    </submittedName>
</protein>
<dbReference type="GO" id="GO:0046872">
    <property type="term" value="F:metal ion binding"/>
    <property type="evidence" value="ECO:0007669"/>
    <property type="project" value="UniProtKB-KW"/>
</dbReference>
<gene>
    <name evidence="14" type="ORF">G3M78_03825</name>
</gene>
<dbReference type="Pfam" id="PF00175">
    <property type="entry name" value="NAD_binding_1"/>
    <property type="match status" value="1"/>
</dbReference>
<dbReference type="InterPro" id="IPR036010">
    <property type="entry name" value="2Fe-2S_ferredoxin-like_sf"/>
</dbReference>
<dbReference type="Pfam" id="PF00027">
    <property type="entry name" value="cNMP_binding"/>
    <property type="match status" value="1"/>
</dbReference>
<feature type="domain" description="4Fe-4S ferredoxin-type" evidence="12">
    <location>
        <begin position="822"/>
        <end position="857"/>
    </location>
</feature>
<dbReference type="Pfam" id="PF13247">
    <property type="entry name" value="Fer4_11"/>
    <property type="match status" value="1"/>
</dbReference>
<evidence type="ECO:0000256" key="3">
    <source>
        <dbReference type="ARBA" id="ARBA00022714"/>
    </source>
</evidence>
<dbReference type="InterPro" id="IPR050415">
    <property type="entry name" value="MRET"/>
</dbReference>
<dbReference type="Gene3D" id="3.10.20.30">
    <property type="match status" value="1"/>
</dbReference>
<dbReference type="PANTHER" id="PTHR47354:SF6">
    <property type="entry name" value="NADH OXIDOREDUCTASE HCR"/>
    <property type="match status" value="1"/>
</dbReference>
<evidence type="ECO:0000259" key="11">
    <source>
        <dbReference type="PROSITE" id="PS51085"/>
    </source>
</evidence>
<dbReference type="PANTHER" id="PTHR47354">
    <property type="entry name" value="NADH OXIDOREDUCTASE HCR"/>
    <property type="match status" value="1"/>
</dbReference>
<dbReference type="SUPFAM" id="SSF63380">
    <property type="entry name" value="Riboflavin synthase domain-like"/>
    <property type="match status" value="1"/>
</dbReference>
<dbReference type="Pfam" id="PF00970">
    <property type="entry name" value="FAD_binding_6"/>
    <property type="match status" value="1"/>
</dbReference>
<evidence type="ECO:0000256" key="7">
    <source>
        <dbReference type="ARBA" id="ARBA00023004"/>
    </source>
</evidence>
<dbReference type="PROSITE" id="PS51085">
    <property type="entry name" value="2FE2S_FER_2"/>
    <property type="match status" value="1"/>
</dbReference>
<keyword evidence="2" id="KW-0285">Flavoprotein</keyword>
<feature type="domain" description="Cyclic nucleotide-binding" evidence="10">
    <location>
        <begin position="557"/>
        <end position="659"/>
    </location>
</feature>
<feature type="domain" description="4Fe-4S ferredoxin-type" evidence="12">
    <location>
        <begin position="741"/>
        <end position="772"/>
    </location>
</feature>
<feature type="domain" description="4Fe-4S ferredoxin-type" evidence="12">
    <location>
        <begin position="705"/>
        <end position="733"/>
    </location>
</feature>
<dbReference type="InterPro" id="IPR017896">
    <property type="entry name" value="4Fe4S_Fe-S-bd"/>
</dbReference>
<dbReference type="PROSITE" id="PS51379">
    <property type="entry name" value="4FE4S_FER_2"/>
    <property type="match status" value="4"/>
</dbReference>
<dbReference type="PROSITE" id="PS50042">
    <property type="entry name" value="CNMP_BINDING_3"/>
    <property type="match status" value="3"/>
</dbReference>
<dbReference type="SUPFAM" id="SSF54862">
    <property type="entry name" value="4Fe-4S ferredoxins"/>
    <property type="match status" value="1"/>
</dbReference>
<dbReference type="GO" id="GO:0016491">
    <property type="term" value="F:oxidoreductase activity"/>
    <property type="evidence" value="ECO:0007669"/>
    <property type="project" value="UniProtKB-KW"/>
</dbReference>
<evidence type="ECO:0000256" key="6">
    <source>
        <dbReference type="ARBA" id="ARBA00023002"/>
    </source>
</evidence>
<dbReference type="CDD" id="cd00207">
    <property type="entry name" value="fer2"/>
    <property type="match status" value="1"/>
</dbReference>
<dbReference type="InterPro" id="IPR018490">
    <property type="entry name" value="cNMP-bd_dom_sf"/>
</dbReference>
<dbReference type="SUPFAM" id="SSF52343">
    <property type="entry name" value="Ferredoxin reductase-like, C-terminal NADP-linked domain"/>
    <property type="match status" value="1"/>
</dbReference>
<evidence type="ECO:0000256" key="8">
    <source>
        <dbReference type="ARBA" id="ARBA00023014"/>
    </source>
</evidence>
<dbReference type="Gene3D" id="2.60.120.10">
    <property type="entry name" value="Jelly Rolls"/>
    <property type="match status" value="2"/>
</dbReference>
<dbReference type="PROSITE" id="PS51384">
    <property type="entry name" value="FAD_FR"/>
    <property type="match status" value="1"/>
</dbReference>
<dbReference type="PRINTS" id="PR00371">
    <property type="entry name" value="FPNCR"/>
</dbReference>
<keyword evidence="5" id="KW-0274">FAD</keyword>
<dbReference type="Gene3D" id="3.40.50.80">
    <property type="entry name" value="Nucleotide-binding domain of ferredoxin-NADP reductase (FNR) module"/>
    <property type="match status" value="1"/>
</dbReference>
<accession>A0A7T0C115</accession>
<dbReference type="InterPro" id="IPR001433">
    <property type="entry name" value="OxRdtase_FAD/NAD-bd"/>
</dbReference>
<evidence type="ECO:0000256" key="1">
    <source>
        <dbReference type="ARBA" id="ARBA00001974"/>
    </source>
</evidence>
<feature type="domain" description="Cyclic nucleotide-binding" evidence="10">
    <location>
        <begin position="348"/>
        <end position="396"/>
    </location>
</feature>
<evidence type="ECO:0000256" key="9">
    <source>
        <dbReference type="ARBA" id="ARBA00061434"/>
    </source>
</evidence>
<dbReference type="Gene3D" id="2.40.30.10">
    <property type="entry name" value="Translation factors"/>
    <property type="match status" value="1"/>
</dbReference>
<dbReference type="SUPFAM" id="SSF51206">
    <property type="entry name" value="cAMP-binding domain-like"/>
    <property type="match status" value="2"/>
</dbReference>
<evidence type="ECO:0000313" key="15">
    <source>
        <dbReference type="Proteomes" id="UP000594464"/>
    </source>
</evidence>
<keyword evidence="4" id="KW-0479">Metal-binding</keyword>
<dbReference type="InterPro" id="IPR001041">
    <property type="entry name" value="2Fe-2S_ferredoxin-type"/>
</dbReference>
<comment type="similarity">
    <text evidence="9">In the N-terminal section; belongs to the FAD-binding oxidoreductase type 6 family.</text>
</comment>
<dbReference type="CDD" id="cd16367">
    <property type="entry name" value="DMSOR_beta_like"/>
    <property type="match status" value="1"/>
</dbReference>
<dbReference type="InterPro" id="IPR017938">
    <property type="entry name" value="Riboflavin_synthase-like_b-brl"/>
</dbReference>
<reference evidence="15" key="1">
    <citation type="submission" date="2020-02" db="EMBL/GenBank/DDBJ databases">
        <title>Genomic and physiological characterization of two novel Nitrospinaceae genera.</title>
        <authorList>
            <person name="Mueller A.J."/>
            <person name="Jung M.-Y."/>
            <person name="Strachan C.R."/>
            <person name="Herbold C.W."/>
            <person name="Kirkegaard R.H."/>
            <person name="Daims H."/>
        </authorList>
    </citation>
    <scope>NUCLEOTIDE SEQUENCE [LARGE SCALE GENOMIC DNA]</scope>
</reference>
<keyword evidence="7" id="KW-0408">Iron</keyword>
<feature type="domain" description="Cyclic nucleotide-binding" evidence="10">
    <location>
        <begin position="481"/>
        <end position="507"/>
    </location>
</feature>
<name>A0A7T0C115_9BACT</name>
<sequence length="864" mass="96376">MAHKIKFKDLDKEIETEEGISVLEAAEEGGIDIPSSCRKGECGTCKVRKVSGEVHSSVEGTLSDDDVKNGYFLSCVAEATTDLVCVSSEGDEELQARVESIYDRTVDSKSFQLKATADEFYQFQPGQFITIGPVVSGKKQFRCYSISSSCQNKDHVEITVKRQKKGLVSNYFNDSVQVGDLISVKKPSGKFKMDLSETTDLLLVGSGSGITPLLSMVRSLTDMNSTRKIVLLYGNRTSDDIIFYKELKELETANPNFKLEVFLSQPDESWQGKTGRINPAAIIDAINAMSENVSLYTCGPGPVMEMAVETAASCGVNPERLHMEAFAPPKEKVPDNFLTLERLRSIDIFKGLSDKVLESMQPHIMFRRFLPGEMVIREGDFGNSAFYILEGNVDVYPPSLQLEIQDKRKRNKRSWWQRLKGIINKNTRGGEFVRAQDYRVSTTSFNTDGVFCDAAGNTLLPNFVPAPPLDDDGEEISKDKIIRLPKGEMFGELAALFRISRSATVAAGWEQSPLCETLEIKIQALRILSKRSKEFKSFIEDRYRERMLSRFVEEEPLFQGCSPELLERISNEVEFFSFRPKEVLLSEGQDNDSLYILLSGFAKLSKQVGEKDFNFHALQKGEIYGVVSLMEGKNNACTVTAINNVEAIALNRSIFEELLREPTASELIMKTVEARMKKMANIEEHIASLSLLSFGIENELPNGQSIMVINLDRCTRCDDCVKACADAHDGYPRFAREGRKIGNAMFPHACMHCIDPLCMDGCPSGALHRSKQHGEVLIDIDTCVGCTMCVTKCIYDNIVALPVAETVMMDADPVYQLNPANNKPVLKSMKCDLCVETGDPACVRSCPQDAMRRMSFNEIFESAY</sequence>
<evidence type="ECO:0000256" key="2">
    <source>
        <dbReference type="ARBA" id="ARBA00022630"/>
    </source>
</evidence>